<proteinExistence type="predicted"/>
<protein>
    <submittedName>
        <fullName evidence="1">Uncharacterized protein</fullName>
    </submittedName>
</protein>
<sequence length="45" mass="4935">MAQPKKDLSTDEAQTEAFAALDKGATTKVTIERQKDGKWTVTVQP</sequence>
<evidence type="ECO:0000313" key="1">
    <source>
        <dbReference type="EMBL" id="SHL10183.1"/>
    </source>
</evidence>
<accession>A0A1M6XWE7</accession>
<evidence type="ECO:0000313" key="2">
    <source>
        <dbReference type="Proteomes" id="UP000189935"/>
    </source>
</evidence>
<gene>
    <name evidence="1" type="ORF">SAMN05444159_4995</name>
</gene>
<dbReference type="RefSeq" id="WP_154071429.1">
    <property type="nucleotide sequence ID" value="NZ_LT670844.1"/>
</dbReference>
<name>A0A1M6XWE7_9BRAD</name>
<organism evidence="1 2">
    <name type="scientific">Bradyrhizobium lablabi</name>
    <dbReference type="NCBI Taxonomy" id="722472"/>
    <lineage>
        <taxon>Bacteria</taxon>
        <taxon>Pseudomonadati</taxon>
        <taxon>Pseudomonadota</taxon>
        <taxon>Alphaproteobacteria</taxon>
        <taxon>Hyphomicrobiales</taxon>
        <taxon>Nitrobacteraceae</taxon>
        <taxon>Bradyrhizobium</taxon>
    </lineage>
</organism>
<reference evidence="1 2" key="1">
    <citation type="submission" date="2016-11" db="EMBL/GenBank/DDBJ databases">
        <authorList>
            <person name="Jaros S."/>
            <person name="Januszkiewicz K."/>
            <person name="Wedrychowicz H."/>
        </authorList>
    </citation>
    <scope>NUCLEOTIDE SEQUENCE [LARGE SCALE GENOMIC DNA]</scope>
    <source>
        <strain evidence="1 2">GAS499</strain>
    </source>
</reference>
<dbReference type="Proteomes" id="UP000189935">
    <property type="component" value="Chromosome I"/>
</dbReference>
<dbReference type="OrthoDB" id="9926351at2"/>
<dbReference type="EMBL" id="LT670844">
    <property type="protein sequence ID" value="SHL10183.1"/>
    <property type="molecule type" value="Genomic_DNA"/>
</dbReference>
<dbReference type="AlphaFoldDB" id="A0A1M6XWE7"/>